<dbReference type="Pfam" id="PF07714">
    <property type="entry name" value="PK_Tyr_Ser-Thr"/>
    <property type="match status" value="1"/>
</dbReference>
<dbReference type="Gene3D" id="1.10.510.10">
    <property type="entry name" value="Transferase(Phosphotransferase) domain 1"/>
    <property type="match status" value="1"/>
</dbReference>
<dbReference type="AlphaFoldDB" id="A0AA35RMR9"/>
<organism evidence="3 4">
    <name type="scientific">Geodia barretti</name>
    <name type="common">Barrett's horny sponge</name>
    <dbReference type="NCBI Taxonomy" id="519541"/>
    <lineage>
        <taxon>Eukaryota</taxon>
        <taxon>Metazoa</taxon>
        <taxon>Porifera</taxon>
        <taxon>Demospongiae</taxon>
        <taxon>Heteroscleromorpha</taxon>
        <taxon>Tetractinellida</taxon>
        <taxon>Astrophorina</taxon>
        <taxon>Geodiidae</taxon>
        <taxon>Geodia</taxon>
    </lineage>
</organism>
<dbReference type="SUPFAM" id="SSF56112">
    <property type="entry name" value="Protein kinase-like (PK-like)"/>
    <property type="match status" value="1"/>
</dbReference>
<proteinExistence type="predicted"/>
<evidence type="ECO:0000313" key="3">
    <source>
        <dbReference type="EMBL" id="CAI8014354.1"/>
    </source>
</evidence>
<keyword evidence="4" id="KW-1185">Reference proteome</keyword>
<name>A0AA35RMR9_GEOBA</name>
<dbReference type="InterPro" id="IPR001245">
    <property type="entry name" value="Ser-Thr/Tyr_kinase_cat_dom"/>
</dbReference>
<dbReference type="InterPro" id="IPR011009">
    <property type="entry name" value="Kinase-like_dom_sf"/>
</dbReference>
<dbReference type="GO" id="GO:0004672">
    <property type="term" value="F:protein kinase activity"/>
    <property type="evidence" value="ECO:0007669"/>
    <property type="project" value="InterPro"/>
</dbReference>
<gene>
    <name evidence="3" type="ORF">GBAR_LOCUS8975</name>
</gene>
<reference evidence="3" key="1">
    <citation type="submission" date="2023-03" db="EMBL/GenBank/DDBJ databases">
        <authorList>
            <person name="Steffen K."/>
            <person name="Cardenas P."/>
        </authorList>
    </citation>
    <scope>NUCLEOTIDE SEQUENCE</scope>
</reference>
<protein>
    <recommendedName>
        <fullName evidence="2">Serine-threonine/tyrosine-protein kinase catalytic domain-containing protein</fullName>
    </recommendedName>
</protein>
<feature type="compositionally biased region" description="Basic and acidic residues" evidence="1">
    <location>
        <begin position="164"/>
        <end position="174"/>
    </location>
</feature>
<dbReference type="Proteomes" id="UP001174909">
    <property type="component" value="Unassembled WGS sequence"/>
</dbReference>
<evidence type="ECO:0000256" key="1">
    <source>
        <dbReference type="SAM" id="MobiDB-lite"/>
    </source>
</evidence>
<feature type="compositionally biased region" description="Acidic residues" evidence="1">
    <location>
        <begin position="133"/>
        <end position="148"/>
    </location>
</feature>
<feature type="region of interest" description="Disordered" evidence="1">
    <location>
        <begin position="129"/>
        <end position="179"/>
    </location>
</feature>
<sequence>MPAHTSSHEVIHGFLSLPASLTGGLPYHDTANSDIGGSADVQDQRPCQRPQNCSEEIYGIMLKCCAAFPGDRPSFSTLHHVFRSLHTTANDGQYITLNIVPTERFAAQSTEIAHFHSASYSYSDAGGLPCITEEGEDVDNEDEEEREEEGDKRDSSNDSTYSHDSVKFRKLSDKEDSEESLIAAGVTTIEFV</sequence>
<comment type="caution">
    <text evidence="3">The sequence shown here is derived from an EMBL/GenBank/DDBJ whole genome shotgun (WGS) entry which is preliminary data.</text>
</comment>
<accession>A0AA35RMR9</accession>
<feature type="domain" description="Serine-threonine/tyrosine-protein kinase catalytic" evidence="2">
    <location>
        <begin position="23"/>
        <end position="80"/>
    </location>
</feature>
<evidence type="ECO:0000259" key="2">
    <source>
        <dbReference type="Pfam" id="PF07714"/>
    </source>
</evidence>
<evidence type="ECO:0000313" key="4">
    <source>
        <dbReference type="Proteomes" id="UP001174909"/>
    </source>
</evidence>
<dbReference type="EMBL" id="CASHTH010001357">
    <property type="protein sequence ID" value="CAI8014354.1"/>
    <property type="molecule type" value="Genomic_DNA"/>
</dbReference>